<evidence type="ECO:0000313" key="1">
    <source>
        <dbReference type="EMBL" id="UPL03060.1"/>
    </source>
</evidence>
<accession>A0ACD3ZNY6</accession>
<keyword evidence="2" id="KW-1185">Reference proteome</keyword>
<dbReference type="EMBL" id="CP090040">
    <property type="protein sequence ID" value="UPL03060.1"/>
    <property type="molecule type" value="Genomic_DNA"/>
</dbReference>
<organism evidence="1 2">
    <name type="scientific">Fusarium solani subsp. cucurbitae</name>
    <name type="common">Neocosmosporum cucurbitae</name>
    <dbReference type="NCBI Taxonomy" id="2747967"/>
    <lineage>
        <taxon>Eukaryota</taxon>
        <taxon>Fungi</taxon>
        <taxon>Dikarya</taxon>
        <taxon>Ascomycota</taxon>
        <taxon>Pezizomycotina</taxon>
        <taxon>Sordariomycetes</taxon>
        <taxon>Hypocreomycetidae</taxon>
        <taxon>Hypocreales</taxon>
        <taxon>Nectriaceae</taxon>
        <taxon>Fusarium</taxon>
        <taxon>Fusarium solani species complex</taxon>
    </lineage>
</organism>
<name>A0ACD3ZNY6_FUSSC</name>
<reference evidence="1" key="1">
    <citation type="submission" date="2021-11" db="EMBL/GenBank/DDBJ databases">
        <title>Fusarium solani-melongenae Genome sequencing and assembly.</title>
        <authorList>
            <person name="Xie S."/>
            <person name="Huang L."/>
            <person name="Zhang X."/>
        </authorList>
    </citation>
    <scope>NUCLEOTIDE SEQUENCE</scope>
    <source>
        <strain evidence="1">CRI 24-3</strain>
    </source>
</reference>
<gene>
    <name evidence="1" type="ORF">LCI18_013994</name>
</gene>
<protein>
    <submittedName>
        <fullName evidence="1">Uncharacterized protein</fullName>
    </submittedName>
</protein>
<evidence type="ECO:0000313" key="2">
    <source>
        <dbReference type="Proteomes" id="UP000830768"/>
    </source>
</evidence>
<proteinExistence type="predicted"/>
<sequence>MLIKSIFIATACCLHAAVGAAAAHSKPNIIVLLTDDQDIRLNSLDYQGVLQRELSQQGVTFVNHHVTTAVCCPSRATLLRGQLAHNTNVTHVRAPGGDYEKWVLSKLDEEYMPQLMKKAGYRTECRSSFP</sequence>
<dbReference type="Proteomes" id="UP000830768">
    <property type="component" value="Chromosome 12"/>
</dbReference>